<evidence type="ECO:0000313" key="1">
    <source>
        <dbReference type="EMBL" id="KAI9259553.1"/>
    </source>
</evidence>
<comment type="caution">
    <text evidence="1">The sequence shown here is derived from an EMBL/GenBank/DDBJ whole genome shotgun (WGS) entry which is preliminary data.</text>
</comment>
<accession>A0AAD5K7F3</accession>
<gene>
    <name evidence="1" type="ORF">BDA99DRAFT_410901</name>
</gene>
<dbReference type="AlphaFoldDB" id="A0AAD5K7F3"/>
<protein>
    <recommendedName>
        <fullName evidence="3">Transposase</fullName>
    </recommendedName>
</protein>
<proteinExistence type="predicted"/>
<name>A0AAD5K7F3_9FUNG</name>
<feature type="non-terminal residue" evidence="1">
    <location>
        <position position="1"/>
    </location>
</feature>
<organism evidence="1 2">
    <name type="scientific">Phascolomyces articulosus</name>
    <dbReference type="NCBI Taxonomy" id="60185"/>
    <lineage>
        <taxon>Eukaryota</taxon>
        <taxon>Fungi</taxon>
        <taxon>Fungi incertae sedis</taxon>
        <taxon>Mucoromycota</taxon>
        <taxon>Mucoromycotina</taxon>
        <taxon>Mucoromycetes</taxon>
        <taxon>Mucorales</taxon>
        <taxon>Lichtheimiaceae</taxon>
        <taxon>Phascolomyces</taxon>
    </lineage>
</organism>
<reference evidence="1" key="1">
    <citation type="journal article" date="2022" name="IScience">
        <title>Evolution of zygomycete secretomes and the origins of terrestrial fungal ecologies.</title>
        <authorList>
            <person name="Chang Y."/>
            <person name="Wang Y."/>
            <person name="Mondo S."/>
            <person name="Ahrendt S."/>
            <person name="Andreopoulos W."/>
            <person name="Barry K."/>
            <person name="Beard J."/>
            <person name="Benny G.L."/>
            <person name="Blankenship S."/>
            <person name="Bonito G."/>
            <person name="Cuomo C."/>
            <person name="Desiro A."/>
            <person name="Gervers K.A."/>
            <person name="Hundley H."/>
            <person name="Kuo A."/>
            <person name="LaButti K."/>
            <person name="Lang B.F."/>
            <person name="Lipzen A."/>
            <person name="O'Donnell K."/>
            <person name="Pangilinan J."/>
            <person name="Reynolds N."/>
            <person name="Sandor L."/>
            <person name="Smith M.E."/>
            <person name="Tsang A."/>
            <person name="Grigoriev I.V."/>
            <person name="Stajich J.E."/>
            <person name="Spatafora J.W."/>
        </authorList>
    </citation>
    <scope>NUCLEOTIDE SEQUENCE</scope>
    <source>
        <strain evidence="1">RSA 2281</strain>
    </source>
</reference>
<evidence type="ECO:0000313" key="2">
    <source>
        <dbReference type="Proteomes" id="UP001209540"/>
    </source>
</evidence>
<reference evidence="1" key="2">
    <citation type="submission" date="2023-02" db="EMBL/GenBank/DDBJ databases">
        <authorList>
            <consortium name="DOE Joint Genome Institute"/>
            <person name="Mondo S.J."/>
            <person name="Chang Y."/>
            <person name="Wang Y."/>
            <person name="Ahrendt S."/>
            <person name="Andreopoulos W."/>
            <person name="Barry K."/>
            <person name="Beard J."/>
            <person name="Benny G.L."/>
            <person name="Blankenship S."/>
            <person name="Bonito G."/>
            <person name="Cuomo C."/>
            <person name="Desiro A."/>
            <person name="Gervers K.A."/>
            <person name="Hundley H."/>
            <person name="Kuo A."/>
            <person name="LaButti K."/>
            <person name="Lang B.F."/>
            <person name="Lipzen A."/>
            <person name="O'Donnell K."/>
            <person name="Pangilinan J."/>
            <person name="Reynolds N."/>
            <person name="Sandor L."/>
            <person name="Smith M.W."/>
            <person name="Tsang A."/>
            <person name="Grigoriev I.V."/>
            <person name="Stajich J.E."/>
            <person name="Spatafora J.W."/>
        </authorList>
    </citation>
    <scope>NUCLEOTIDE SEQUENCE</scope>
    <source>
        <strain evidence="1">RSA 2281</strain>
    </source>
</reference>
<feature type="non-terminal residue" evidence="1">
    <location>
        <position position="65"/>
    </location>
</feature>
<evidence type="ECO:0008006" key="3">
    <source>
        <dbReference type="Google" id="ProtNLM"/>
    </source>
</evidence>
<dbReference type="Proteomes" id="UP001209540">
    <property type="component" value="Unassembled WGS sequence"/>
</dbReference>
<keyword evidence="2" id="KW-1185">Reference proteome</keyword>
<sequence length="65" mass="8046">YKPEAWRNWARTAVPDRIPTAKTTKLIEAHWKVLKRNHLYRYNRPRLDLLVFVITQRHFPELRHK</sequence>
<dbReference type="EMBL" id="JAIXMP010000017">
    <property type="protein sequence ID" value="KAI9259553.1"/>
    <property type="molecule type" value="Genomic_DNA"/>
</dbReference>